<dbReference type="Proteomes" id="UP000291189">
    <property type="component" value="Unassembled WGS sequence"/>
</dbReference>
<comment type="caution">
    <text evidence="1">The sequence shown here is derived from an EMBL/GenBank/DDBJ whole genome shotgun (WGS) entry which is preliminary data.</text>
</comment>
<organism evidence="1 2">
    <name type="scientific">Nocardioides iriomotensis</name>
    <dbReference type="NCBI Taxonomy" id="715784"/>
    <lineage>
        <taxon>Bacteria</taxon>
        <taxon>Bacillati</taxon>
        <taxon>Actinomycetota</taxon>
        <taxon>Actinomycetes</taxon>
        <taxon>Propionibacteriales</taxon>
        <taxon>Nocardioidaceae</taxon>
        <taxon>Nocardioides</taxon>
    </lineage>
</organism>
<evidence type="ECO:0000313" key="2">
    <source>
        <dbReference type="Proteomes" id="UP000291189"/>
    </source>
</evidence>
<sequence length="429" mass="45323">MDPETTASCCEEFERAAGPSRRRVLAGLAAATGAAVTTSVFGDAFRQVSFAAPSRRAVGNNVLVVISLRGGVDGMGVVVPHGDPAYYAARPTIGVPAASLFGADAMFGLHPALRPLEWLLATGELAAVHAVGMEVPNRSHFRAMEEIEDADPTSTVRRGWVNRMVGLGGGSEPYDAVGLGDPVTPTALVGDALSLTAESLADVSLAGADGDFLSRRRRQLRTTWKHAPGALGDATRAALRTADDLRAVVETPYRADSAYPKVYPAAGLAAALRDTARLIKADVGTEVVSVDYGTWDMHADYGVLDSGRMQSMLRGFAGAVDAFLRDLGPTRSRVTVVTISEFGRRVTQNGNNGLDHGWGNMMLLMGGGVRGGYHGSWPGLGTDKLVDGDLQVTTDYRNVLGEVVARRFPDRSPTSVFPGLAYRPIGVML</sequence>
<reference evidence="1 2" key="1">
    <citation type="submission" date="2019-01" db="EMBL/GenBank/DDBJ databases">
        <title>Nocardioides guangzhouensis sp. nov., an actinobacterium isolated from soil.</title>
        <authorList>
            <person name="Fu Y."/>
            <person name="Cai Y."/>
            <person name="Lin Z."/>
            <person name="Chen P."/>
        </authorList>
    </citation>
    <scope>NUCLEOTIDE SEQUENCE [LARGE SCALE GENOMIC DNA]</scope>
    <source>
        <strain evidence="1 2">NBRC 105384</strain>
    </source>
</reference>
<dbReference type="InterPro" id="IPR010869">
    <property type="entry name" value="DUF1501"/>
</dbReference>
<dbReference type="PANTHER" id="PTHR43737">
    <property type="entry name" value="BLL7424 PROTEIN"/>
    <property type="match status" value="1"/>
</dbReference>
<dbReference type="PANTHER" id="PTHR43737:SF1">
    <property type="entry name" value="DUF1501 DOMAIN-CONTAINING PROTEIN"/>
    <property type="match status" value="1"/>
</dbReference>
<evidence type="ECO:0000313" key="1">
    <source>
        <dbReference type="EMBL" id="RYU10618.1"/>
    </source>
</evidence>
<dbReference type="EMBL" id="SDPU01000028">
    <property type="protein sequence ID" value="RYU10618.1"/>
    <property type="molecule type" value="Genomic_DNA"/>
</dbReference>
<dbReference type="RefSeq" id="WP_129988209.1">
    <property type="nucleotide sequence ID" value="NZ_SDPU01000028.1"/>
</dbReference>
<protein>
    <submittedName>
        <fullName evidence="1">DUF1501 domain-containing protein</fullName>
    </submittedName>
</protein>
<dbReference type="InterPro" id="IPR006311">
    <property type="entry name" value="TAT_signal"/>
</dbReference>
<keyword evidence="2" id="KW-1185">Reference proteome</keyword>
<name>A0A4Q5IZA9_9ACTN</name>
<accession>A0A4Q5IZA9</accession>
<dbReference type="OrthoDB" id="9779968at2"/>
<dbReference type="Pfam" id="PF07394">
    <property type="entry name" value="DUF1501"/>
    <property type="match status" value="1"/>
</dbReference>
<proteinExistence type="predicted"/>
<dbReference type="AlphaFoldDB" id="A0A4Q5IZA9"/>
<gene>
    <name evidence="1" type="ORF">ETU37_15250</name>
</gene>
<dbReference type="PROSITE" id="PS51318">
    <property type="entry name" value="TAT"/>
    <property type="match status" value="1"/>
</dbReference>